<proteinExistence type="predicted"/>
<dbReference type="SMART" id="SM00382">
    <property type="entry name" value="AAA"/>
    <property type="match status" value="1"/>
</dbReference>
<dbReference type="InterPro" id="IPR027417">
    <property type="entry name" value="P-loop_NTPase"/>
</dbReference>
<evidence type="ECO:0000256" key="1">
    <source>
        <dbReference type="ARBA" id="ARBA00022741"/>
    </source>
</evidence>
<dbReference type="PANTHER" id="PTHR43158">
    <property type="entry name" value="SKFA PEPTIDE EXPORT ATP-BINDING PROTEIN SKFE"/>
    <property type="match status" value="1"/>
</dbReference>
<name>A0ABZ2SQL9_9ENTE</name>
<dbReference type="PROSITE" id="PS50893">
    <property type="entry name" value="ABC_TRANSPORTER_2"/>
    <property type="match status" value="1"/>
</dbReference>
<dbReference type="PANTHER" id="PTHR43158:SF10">
    <property type="entry name" value="ABC TRANSPORTER ATP-BINDING PROTEIN YTRB"/>
    <property type="match status" value="1"/>
</dbReference>
<dbReference type="CDD" id="cd03230">
    <property type="entry name" value="ABC_DR_subfamily_A"/>
    <property type="match status" value="1"/>
</dbReference>
<evidence type="ECO:0000259" key="3">
    <source>
        <dbReference type="PROSITE" id="PS50893"/>
    </source>
</evidence>
<feature type="domain" description="ABC transporter" evidence="3">
    <location>
        <begin position="1"/>
        <end position="226"/>
    </location>
</feature>
<dbReference type="GO" id="GO:0005524">
    <property type="term" value="F:ATP binding"/>
    <property type="evidence" value="ECO:0007669"/>
    <property type="project" value="UniProtKB-KW"/>
</dbReference>
<organism evidence="4 5">
    <name type="scientific">Candidatus Enterococcus lowellii</name>
    <dbReference type="NCBI Taxonomy" id="2230877"/>
    <lineage>
        <taxon>Bacteria</taxon>
        <taxon>Bacillati</taxon>
        <taxon>Bacillota</taxon>
        <taxon>Bacilli</taxon>
        <taxon>Lactobacillales</taxon>
        <taxon>Enterococcaceae</taxon>
        <taxon>Enterococcus</taxon>
    </lineage>
</organism>
<gene>
    <name evidence="4" type="ORF">DOK78_002731</name>
</gene>
<keyword evidence="1" id="KW-0547">Nucleotide-binding</keyword>
<evidence type="ECO:0000313" key="4">
    <source>
        <dbReference type="EMBL" id="WYJ78075.1"/>
    </source>
</evidence>
<dbReference type="SUPFAM" id="SSF52540">
    <property type="entry name" value="P-loop containing nucleoside triphosphate hydrolases"/>
    <property type="match status" value="1"/>
</dbReference>
<dbReference type="EMBL" id="CP147251">
    <property type="protein sequence ID" value="WYJ78075.1"/>
    <property type="molecule type" value="Genomic_DNA"/>
</dbReference>
<sequence>MKVAHLTKKIDQQAILEDVNFDLVTNEIVGLIGRNGSGKTTLFRTIAGHYYTDGGEITINNENIELFPKERQHIFYIDEKENFLGQYSLKKLNTFYRAAYPNFDQDLFLSLIKEHELSLRLSYNRMSKGMQGLFQMILAIASNATYLLLDEPFDGLDVIVRKKVIRLLLDNMSESKRTTLIASHNLNELENIIDRALLLKGNTITHDYRLEEVREQAKKIQMVFKTKKVPELVKQHSKALAFQGRVVTALFENFTEELANKINALEPIVFEELPLTLEDLFEANLANESLTKELKYV</sequence>
<dbReference type="InterPro" id="IPR003439">
    <property type="entry name" value="ABC_transporter-like_ATP-bd"/>
</dbReference>
<keyword evidence="2 4" id="KW-0067">ATP-binding</keyword>
<reference evidence="4 5" key="1">
    <citation type="submission" date="2024-03" db="EMBL/GenBank/DDBJ databases">
        <title>The Genome Sequence of Enterococcus sp. DIV2402.</title>
        <authorList>
            <consortium name="The Broad Institute Genomics Platform"/>
            <consortium name="The Broad Institute Microbial Omics Core"/>
            <consortium name="The Broad Institute Genomic Center for Infectious Diseases"/>
            <person name="Earl A."/>
            <person name="Manson A."/>
            <person name="Gilmore M."/>
            <person name="Schwartman J."/>
            <person name="Shea T."/>
            <person name="Abouelleil A."/>
            <person name="Cao P."/>
            <person name="Chapman S."/>
            <person name="Cusick C."/>
            <person name="Young S."/>
            <person name="Neafsey D."/>
            <person name="Nusbaum C."/>
            <person name="Birren B."/>
        </authorList>
    </citation>
    <scope>NUCLEOTIDE SEQUENCE [LARGE SCALE GENOMIC DNA]</scope>
    <source>
        <strain evidence="4 5">DIV2402</strain>
    </source>
</reference>
<dbReference type="Proteomes" id="UP000664701">
    <property type="component" value="Chromosome"/>
</dbReference>
<dbReference type="InterPro" id="IPR003593">
    <property type="entry name" value="AAA+_ATPase"/>
</dbReference>
<dbReference type="RefSeq" id="WP_207941756.1">
    <property type="nucleotide sequence ID" value="NZ_CP147251.1"/>
</dbReference>
<dbReference type="Pfam" id="PF00005">
    <property type="entry name" value="ABC_tran"/>
    <property type="match status" value="1"/>
</dbReference>
<protein>
    <submittedName>
        <fullName evidence="4">ABC-2 type transport system ATP-binding protein</fullName>
    </submittedName>
</protein>
<dbReference type="Gene3D" id="3.40.50.300">
    <property type="entry name" value="P-loop containing nucleotide triphosphate hydrolases"/>
    <property type="match status" value="1"/>
</dbReference>
<evidence type="ECO:0000256" key="2">
    <source>
        <dbReference type="ARBA" id="ARBA00022840"/>
    </source>
</evidence>
<evidence type="ECO:0000313" key="5">
    <source>
        <dbReference type="Proteomes" id="UP000664701"/>
    </source>
</evidence>
<accession>A0ABZ2SQL9</accession>
<keyword evidence="5" id="KW-1185">Reference proteome</keyword>